<comment type="caution">
    <text evidence="4">The sequence shown here is derived from an EMBL/GenBank/DDBJ whole genome shotgun (WGS) entry which is preliminary data.</text>
</comment>
<dbReference type="InterPro" id="IPR047786">
    <property type="entry name" value="Mfa1_fim"/>
</dbReference>
<gene>
    <name evidence="4" type="ORF">DWU89_03235</name>
    <name evidence="3" type="ORF">H8784_03190</name>
</gene>
<proteinExistence type="predicted"/>
<feature type="signal peptide" evidence="1">
    <location>
        <begin position="1"/>
        <end position="20"/>
    </location>
</feature>
<reference evidence="3 6" key="2">
    <citation type="submission" date="2020-08" db="EMBL/GenBank/DDBJ databases">
        <title>Genome public.</title>
        <authorList>
            <person name="Liu C."/>
            <person name="Sun Q."/>
        </authorList>
    </citation>
    <scope>NUCLEOTIDE SEQUENCE [LARGE SCALE GENOMIC DNA]</scope>
    <source>
        <strain evidence="3 6">426_9</strain>
    </source>
</reference>
<dbReference type="GO" id="GO:0009418">
    <property type="term" value="C:pilus shaft"/>
    <property type="evidence" value="ECO:0007669"/>
    <property type="project" value="InterPro"/>
</dbReference>
<evidence type="ECO:0000313" key="3">
    <source>
        <dbReference type="EMBL" id="MBC8600721.1"/>
    </source>
</evidence>
<evidence type="ECO:0000256" key="1">
    <source>
        <dbReference type="SAM" id="SignalP"/>
    </source>
</evidence>
<dbReference type="Pfam" id="PF15495">
    <property type="entry name" value="Fimbrillin_C"/>
    <property type="match status" value="1"/>
</dbReference>
<evidence type="ECO:0000313" key="6">
    <source>
        <dbReference type="Proteomes" id="UP000629596"/>
    </source>
</evidence>
<keyword evidence="6" id="KW-1185">Reference proteome</keyword>
<dbReference type="Gene3D" id="2.60.40.3690">
    <property type="match status" value="2"/>
</dbReference>
<dbReference type="Proteomes" id="UP000256321">
    <property type="component" value="Unassembled WGS sequence"/>
</dbReference>
<feature type="domain" description="Minor fimbrium subunit Mfa1 C-terminal" evidence="2">
    <location>
        <begin position="607"/>
        <end position="688"/>
    </location>
</feature>
<reference evidence="4 5" key="1">
    <citation type="submission" date="2018-07" db="EMBL/GenBank/DDBJ databases">
        <title>Parabacteroides acidifaciens nov. sp., isolated from human feces.</title>
        <authorList>
            <person name="Wang Y.J."/>
        </authorList>
    </citation>
    <scope>NUCLEOTIDE SEQUENCE [LARGE SCALE GENOMIC DNA]</scope>
    <source>
        <strain evidence="4 5">426-9</strain>
    </source>
</reference>
<organism evidence="4 5">
    <name type="scientific">Parabacteroides acidifaciens</name>
    <dbReference type="NCBI Taxonomy" id="2290935"/>
    <lineage>
        <taxon>Bacteria</taxon>
        <taxon>Pseudomonadati</taxon>
        <taxon>Bacteroidota</taxon>
        <taxon>Bacteroidia</taxon>
        <taxon>Bacteroidales</taxon>
        <taxon>Tannerellaceae</taxon>
        <taxon>Parabacteroides</taxon>
    </lineage>
</organism>
<dbReference type="EMBL" id="JACRTI010000004">
    <property type="protein sequence ID" value="MBC8600721.1"/>
    <property type="molecule type" value="Genomic_DNA"/>
</dbReference>
<name>A0A3D8HIA7_9BACT</name>
<evidence type="ECO:0000313" key="5">
    <source>
        <dbReference type="Proteomes" id="UP000256321"/>
    </source>
</evidence>
<feature type="chain" id="PRO_5017670054" evidence="1">
    <location>
        <begin position="21"/>
        <end position="693"/>
    </location>
</feature>
<dbReference type="AlphaFoldDB" id="A0A3D8HIA7"/>
<dbReference type="InterPro" id="IPR029140">
    <property type="entry name" value="Mfa1_C"/>
</dbReference>
<dbReference type="Gene3D" id="2.60.40.2580">
    <property type="match status" value="1"/>
</dbReference>
<keyword evidence="1" id="KW-0732">Signal</keyword>
<evidence type="ECO:0000259" key="2">
    <source>
        <dbReference type="Pfam" id="PF15495"/>
    </source>
</evidence>
<dbReference type="RefSeq" id="WP_115498237.1">
    <property type="nucleotide sequence ID" value="NZ_JACRTI010000004.1"/>
</dbReference>
<dbReference type="Proteomes" id="UP000629596">
    <property type="component" value="Unassembled WGS sequence"/>
</dbReference>
<evidence type="ECO:0000313" key="4">
    <source>
        <dbReference type="EMBL" id="RDU50716.1"/>
    </source>
</evidence>
<dbReference type="NCBIfam" id="NF038041">
    <property type="entry name" value="fim_Mfa1_fam"/>
    <property type="match status" value="1"/>
</dbReference>
<sequence>MKLRNSLWAFALAFVAVSCSDDFENPNKNGNQGNEANGETAKMKVIINTEMTTKTHGEEGDGDEKGTFEESEVKNLNVFLFEYDATAAANKNILNEEAVIVAKGYATVSNTTDSDHPSDHGYQASIEVKFEEKDGAADFSGKTYGVIAVVNTGNITDEFTLGDEQNPVKISNLANYLQTNLYNSTNKNEFVMSSHMMKDTDTHESYVTFPEVTNAQDVPTAYVFVERLAAKIRISEYSDAENFVYTVGSAGDKVRLDNVAIINQLTSGSYLLKRATKDAMDELATDSEYQLLIDEKYDESNGTKARFVLDPWTSDKIATTVFPETGGPVWPTFGTTPSTNLKYGNHIKADSYGALFESIKGTNDDNLKAKTLYSEDADEQQENLLLAYTMENTTDVANSKNGFSTGALFKGSYYAKQVMDILKDDNSKPGYYRSVKPVDTKWGKETTPTVENNAPTFYTYGIPELKYASLDAIFAYALAKQVPEKVFENETSEEEAIKLMEGFYFFDKLGNTYTDNGQTKEAIDTLHIATFMNSKTFLSKTVDDMFGYLAYLRKHLTEDNTSITKEVVFADVKELSDDDSAENLKTFSEYLKSDMGKEYYKKSGIKSYENGECYYLYWIRHEDNKKNNVMGPMEFAIVRNNIYDLAVSGISGLGLSGADVPDPDAPDEDGEAKMNVVVKVKNWVVRKNTDIIL</sequence>
<accession>A0A3D8HIA7</accession>
<dbReference type="EMBL" id="QREV01000004">
    <property type="protein sequence ID" value="RDU50716.1"/>
    <property type="molecule type" value="Genomic_DNA"/>
</dbReference>
<dbReference type="PROSITE" id="PS51257">
    <property type="entry name" value="PROKAR_LIPOPROTEIN"/>
    <property type="match status" value="1"/>
</dbReference>
<protein>
    <submittedName>
        <fullName evidence="3">Mfa1 fimbrilin C-terminal domain-containing protein</fullName>
    </submittedName>
</protein>